<feature type="transmembrane region" description="Helical" evidence="1">
    <location>
        <begin position="85"/>
        <end position="103"/>
    </location>
</feature>
<evidence type="ECO:0000313" key="2">
    <source>
        <dbReference type="EMBL" id="MBD2872320.1"/>
    </source>
</evidence>
<feature type="transmembrane region" description="Helical" evidence="1">
    <location>
        <begin position="109"/>
        <end position="128"/>
    </location>
</feature>
<dbReference type="Proteomes" id="UP000632125">
    <property type="component" value="Unassembled WGS sequence"/>
</dbReference>
<keyword evidence="1" id="KW-0812">Transmembrane</keyword>
<feature type="transmembrane region" description="Helical" evidence="1">
    <location>
        <begin position="135"/>
        <end position="153"/>
    </location>
</feature>
<dbReference type="RefSeq" id="WP_190866894.1">
    <property type="nucleotide sequence ID" value="NZ_JACXIY010000045.1"/>
</dbReference>
<organism evidence="2 3">
    <name type="scientific">Paenibacillus arenilitoris</name>
    <dbReference type="NCBI Taxonomy" id="2772299"/>
    <lineage>
        <taxon>Bacteria</taxon>
        <taxon>Bacillati</taxon>
        <taxon>Bacillota</taxon>
        <taxon>Bacilli</taxon>
        <taxon>Bacillales</taxon>
        <taxon>Paenibacillaceae</taxon>
        <taxon>Paenibacillus</taxon>
    </lineage>
</organism>
<feature type="transmembrane region" description="Helical" evidence="1">
    <location>
        <begin position="159"/>
        <end position="177"/>
    </location>
</feature>
<evidence type="ECO:0000313" key="3">
    <source>
        <dbReference type="Proteomes" id="UP000632125"/>
    </source>
</evidence>
<comment type="caution">
    <text evidence="2">The sequence shown here is derived from an EMBL/GenBank/DDBJ whole genome shotgun (WGS) entry which is preliminary data.</text>
</comment>
<keyword evidence="1" id="KW-1133">Transmembrane helix</keyword>
<dbReference type="EMBL" id="JACXIY010000045">
    <property type="protein sequence ID" value="MBD2872320.1"/>
    <property type="molecule type" value="Genomic_DNA"/>
</dbReference>
<name>A0A927CVI9_9BACL</name>
<evidence type="ECO:0000256" key="1">
    <source>
        <dbReference type="SAM" id="Phobius"/>
    </source>
</evidence>
<reference evidence="2" key="1">
    <citation type="submission" date="2020-09" db="EMBL/GenBank/DDBJ databases">
        <title>A novel bacterium of genus Paenibacillus, isolated from South China Sea.</title>
        <authorList>
            <person name="Huang H."/>
            <person name="Mo K."/>
            <person name="Hu Y."/>
        </authorList>
    </citation>
    <scope>NUCLEOTIDE SEQUENCE</scope>
    <source>
        <strain evidence="2">IB182493</strain>
    </source>
</reference>
<gene>
    <name evidence="2" type="ORF">IDH41_27435</name>
</gene>
<keyword evidence="3" id="KW-1185">Reference proteome</keyword>
<dbReference type="AlphaFoldDB" id="A0A927CVI9"/>
<sequence length="190" mass="20801">MKTVNIPPYLYELFGRRTSVLELSVTLFFSAAMSAAMLAYSAKEWLTLAGWKVAALALLLLDINGGVIANFTASTNRYYRASPGARYLFILVHVQPLLLAWLLGEGWSACLFVWLYAAASALIVNACARHYAQRTIGAALLCAGIGFFLLQYAGSLPKLLLATLLFYLVKVAFAFAVDHDPGREDREAAK</sequence>
<proteinExistence type="predicted"/>
<keyword evidence="1" id="KW-0472">Membrane</keyword>
<feature type="transmembrane region" description="Helical" evidence="1">
    <location>
        <begin position="53"/>
        <end position="73"/>
    </location>
</feature>
<accession>A0A927CVI9</accession>
<feature type="transmembrane region" description="Helical" evidence="1">
    <location>
        <begin position="20"/>
        <end position="41"/>
    </location>
</feature>
<protein>
    <submittedName>
        <fullName evidence="2">Uncharacterized protein</fullName>
    </submittedName>
</protein>